<keyword evidence="4 7" id="KW-1015">Disulfide bond</keyword>
<organism evidence="10 11">
    <name type="scientific">Electrophorus voltai</name>
    <dbReference type="NCBI Taxonomy" id="2609070"/>
    <lineage>
        <taxon>Eukaryota</taxon>
        <taxon>Metazoa</taxon>
        <taxon>Chordata</taxon>
        <taxon>Craniata</taxon>
        <taxon>Vertebrata</taxon>
        <taxon>Euteleostomi</taxon>
        <taxon>Actinopterygii</taxon>
        <taxon>Neopterygii</taxon>
        <taxon>Teleostei</taxon>
        <taxon>Ostariophysi</taxon>
        <taxon>Gymnotiformes</taxon>
        <taxon>Gymnotoidei</taxon>
        <taxon>Gymnotidae</taxon>
        <taxon>Electrophorus</taxon>
    </lineage>
</organism>
<comment type="caution">
    <text evidence="7">Lacks conserved residue(s) required for the propagation of feature annotation.</text>
</comment>
<dbReference type="InterPro" id="IPR001368">
    <property type="entry name" value="TNFR/NGFR_Cys_rich_reg"/>
</dbReference>
<evidence type="ECO:0000256" key="2">
    <source>
        <dbReference type="ARBA" id="ARBA00022737"/>
    </source>
</evidence>
<keyword evidence="6" id="KW-0325">Glycoprotein</keyword>
<keyword evidence="11" id="KW-1185">Reference proteome</keyword>
<keyword evidence="8" id="KW-0812">Transmembrane</keyword>
<name>A0AAD8ZK78_9TELE</name>
<evidence type="ECO:0000256" key="1">
    <source>
        <dbReference type="ARBA" id="ARBA00004370"/>
    </source>
</evidence>
<feature type="transmembrane region" description="Helical" evidence="8">
    <location>
        <begin position="213"/>
        <end position="233"/>
    </location>
</feature>
<dbReference type="InterPro" id="IPR052491">
    <property type="entry name" value="TNFRSF10"/>
</dbReference>
<dbReference type="Proteomes" id="UP001239994">
    <property type="component" value="Unassembled WGS sequence"/>
</dbReference>
<evidence type="ECO:0000256" key="3">
    <source>
        <dbReference type="ARBA" id="ARBA00023136"/>
    </source>
</evidence>
<evidence type="ECO:0000256" key="6">
    <source>
        <dbReference type="ARBA" id="ARBA00023180"/>
    </source>
</evidence>
<evidence type="ECO:0000256" key="4">
    <source>
        <dbReference type="ARBA" id="ARBA00023157"/>
    </source>
</evidence>
<dbReference type="Gene3D" id="2.10.50.10">
    <property type="entry name" value="Tumor Necrosis Factor Receptor, subunit A, domain 2"/>
    <property type="match status" value="2"/>
</dbReference>
<dbReference type="AlphaFoldDB" id="A0AAD8ZK78"/>
<evidence type="ECO:0000256" key="7">
    <source>
        <dbReference type="PROSITE-ProRule" id="PRU00206"/>
    </source>
</evidence>
<dbReference type="GO" id="GO:0016020">
    <property type="term" value="C:membrane"/>
    <property type="evidence" value="ECO:0007669"/>
    <property type="project" value="UniProtKB-SubCell"/>
</dbReference>
<dbReference type="EMBL" id="JAROKS010000011">
    <property type="protein sequence ID" value="KAK1799631.1"/>
    <property type="molecule type" value="Genomic_DNA"/>
</dbReference>
<evidence type="ECO:0000256" key="5">
    <source>
        <dbReference type="ARBA" id="ARBA00023170"/>
    </source>
</evidence>
<dbReference type="PANTHER" id="PTHR46330">
    <property type="entry name" value="TUMOR NECROSIS FACTOR RECEPTOR SUPERFAMILY MEMBER 10B"/>
    <property type="match status" value="1"/>
</dbReference>
<feature type="domain" description="TNFR-Cys" evidence="9">
    <location>
        <begin position="19"/>
        <end position="60"/>
    </location>
</feature>
<feature type="disulfide bond" evidence="7">
    <location>
        <begin position="42"/>
        <end position="60"/>
    </location>
</feature>
<feature type="non-terminal residue" evidence="10">
    <location>
        <position position="1"/>
    </location>
</feature>
<accession>A0AAD8ZK78</accession>
<proteinExistence type="predicted"/>
<keyword evidence="2" id="KW-0677">Repeat</keyword>
<protein>
    <recommendedName>
        <fullName evidence="9">TNFR-Cys domain-containing protein</fullName>
    </recommendedName>
</protein>
<evidence type="ECO:0000259" key="9">
    <source>
        <dbReference type="PROSITE" id="PS50050"/>
    </source>
</evidence>
<dbReference type="PROSITE" id="PS00652">
    <property type="entry name" value="TNFR_NGFR_1"/>
    <property type="match status" value="1"/>
</dbReference>
<dbReference type="PANTHER" id="PTHR46330:SF6">
    <property type="entry name" value="HEMATOPOIETIC DEATH RECEPTOR-RELATED"/>
    <property type="match status" value="1"/>
</dbReference>
<evidence type="ECO:0000256" key="8">
    <source>
        <dbReference type="SAM" id="Phobius"/>
    </source>
</evidence>
<reference evidence="10" key="1">
    <citation type="submission" date="2023-03" db="EMBL/GenBank/DDBJ databases">
        <title>Electrophorus voltai genome.</title>
        <authorList>
            <person name="Bian C."/>
        </authorList>
    </citation>
    <scope>NUCLEOTIDE SEQUENCE</scope>
    <source>
        <strain evidence="10">CB-2022</strain>
        <tissue evidence="10">Muscle</tissue>
    </source>
</reference>
<keyword evidence="5" id="KW-0675">Receptor</keyword>
<dbReference type="SMART" id="SM00208">
    <property type="entry name" value="TNFR"/>
    <property type="match status" value="2"/>
</dbReference>
<feature type="repeat" description="TNFR-Cys" evidence="7">
    <location>
        <begin position="19"/>
        <end position="60"/>
    </location>
</feature>
<sequence length="380" mass="40893">CDTLSLHAGMVEGSCRCRPCRAEQYAYMRGDEHRCEDCTGSCSDDKVEVAHCTNTTNRVCHCKPGFYCPSPTKVDCRRECLACTGGSFSNTTSLATSCQSYTDCARQGMVVIAEGTSTRDRVCGWSMATSDPIHAPAVPDTPALMTFLAPNSIPSTISTTLEPLETSKAIESKSQQQTTSQSLWSSLNIGPASSTKGSIVLQPNTQSSGQSTWVVLLLLVMLFSLVLMCLPVWCKRKALKDKLDWPSLAFWKCYLASASAHHKVETSVPLCDKLDSEGGQDMGSGSCPHSHQQVTMEHGGKGERIHNAVGSIVIYSPGMVILGSNSSERKEDAREGGDEHLLVTAPQKESSCVPQEDSLGLAMQEELGKELSFPVPATGK</sequence>
<evidence type="ECO:0000313" key="10">
    <source>
        <dbReference type="EMBL" id="KAK1799631.1"/>
    </source>
</evidence>
<comment type="caution">
    <text evidence="10">The sequence shown here is derived from an EMBL/GenBank/DDBJ whole genome shotgun (WGS) entry which is preliminary data.</text>
</comment>
<gene>
    <name evidence="10" type="ORF">P4O66_006092</name>
</gene>
<comment type="subcellular location">
    <subcellularLocation>
        <location evidence="1">Membrane</location>
    </subcellularLocation>
</comment>
<dbReference type="Pfam" id="PF00020">
    <property type="entry name" value="TNFR_c6"/>
    <property type="match status" value="2"/>
</dbReference>
<keyword evidence="3 8" id="KW-0472">Membrane</keyword>
<dbReference type="SUPFAM" id="SSF57586">
    <property type="entry name" value="TNF receptor-like"/>
    <property type="match status" value="1"/>
</dbReference>
<dbReference type="PROSITE" id="PS50050">
    <property type="entry name" value="TNFR_NGFR_2"/>
    <property type="match status" value="1"/>
</dbReference>
<feature type="disulfide bond" evidence="7">
    <location>
        <begin position="20"/>
        <end position="35"/>
    </location>
</feature>
<evidence type="ECO:0000313" key="11">
    <source>
        <dbReference type="Proteomes" id="UP001239994"/>
    </source>
</evidence>
<keyword evidence="8" id="KW-1133">Transmembrane helix</keyword>